<dbReference type="InterPro" id="IPR036179">
    <property type="entry name" value="Ig-like_dom_sf"/>
</dbReference>
<evidence type="ECO:0000313" key="4">
    <source>
        <dbReference type="EMBL" id="MBB5350863.1"/>
    </source>
</evidence>
<dbReference type="SMART" id="SM00409">
    <property type="entry name" value="IG"/>
    <property type="match status" value="3"/>
</dbReference>
<dbReference type="Pfam" id="PF07679">
    <property type="entry name" value="I-set"/>
    <property type="match status" value="1"/>
</dbReference>
<dbReference type="InterPro" id="IPR013431">
    <property type="entry name" value="Delta_60_rpt"/>
</dbReference>
<dbReference type="SMART" id="SM00408">
    <property type="entry name" value="IGc2"/>
    <property type="match status" value="3"/>
</dbReference>
<feature type="domain" description="Ig-like" evidence="3">
    <location>
        <begin position="713"/>
        <end position="800"/>
    </location>
</feature>
<dbReference type="InterPro" id="IPR003598">
    <property type="entry name" value="Ig_sub2"/>
</dbReference>
<dbReference type="PANTHER" id="PTHR44170">
    <property type="entry name" value="PROTEIN SIDEKICK"/>
    <property type="match status" value="1"/>
</dbReference>
<dbReference type="CDD" id="cd00096">
    <property type="entry name" value="Ig"/>
    <property type="match status" value="1"/>
</dbReference>
<evidence type="ECO:0000256" key="1">
    <source>
        <dbReference type="ARBA" id="ARBA00022737"/>
    </source>
</evidence>
<dbReference type="InterPro" id="IPR003599">
    <property type="entry name" value="Ig_sub"/>
</dbReference>
<name>A0A840V0L5_9BACT</name>
<accession>A0A840V0L5</accession>
<keyword evidence="1" id="KW-0677">Repeat</keyword>
<organism evidence="4 5">
    <name type="scientific">Haloferula luteola</name>
    <dbReference type="NCBI Taxonomy" id="595692"/>
    <lineage>
        <taxon>Bacteria</taxon>
        <taxon>Pseudomonadati</taxon>
        <taxon>Verrucomicrobiota</taxon>
        <taxon>Verrucomicrobiia</taxon>
        <taxon>Verrucomicrobiales</taxon>
        <taxon>Verrucomicrobiaceae</taxon>
        <taxon>Haloferula</taxon>
    </lineage>
</organism>
<dbReference type="GO" id="GO:0098609">
    <property type="term" value="P:cell-cell adhesion"/>
    <property type="evidence" value="ECO:0007669"/>
    <property type="project" value="TreeGrafter"/>
</dbReference>
<dbReference type="GO" id="GO:0005886">
    <property type="term" value="C:plasma membrane"/>
    <property type="evidence" value="ECO:0007669"/>
    <property type="project" value="TreeGrafter"/>
</dbReference>
<protein>
    <submittedName>
        <fullName evidence="4">Putative delta-60 repeat protein</fullName>
    </submittedName>
</protein>
<dbReference type="SUPFAM" id="SSF48726">
    <property type="entry name" value="Immunoglobulin"/>
    <property type="match status" value="3"/>
</dbReference>
<dbReference type="InterPro" id="IPR007110">
    <property type="entry name" value="Ig-like_dom"/>
</dbReference>
<dbReference type="InterPro" id="IPR013783">
    <property type="entry name" value="Ig-like_fold"/>
</dbReference>
<sequence length="1537" mass="160887">MRAFTPPPRLGPLRLLLFVFLCWGVLPCLAQSEFQGSYQGDVFLRMSGHLTQAERPIGYAIAIVGPDGDISVQDGAITGQVDATGTITWNQPNDFSLDAGSISAGTLAATGSSTQNGTTTHTRLDLRLGGAFEPSGSLDGVMNPVNPDDFLTDGIRVIHDGSRFVALATHGTVSSSDDGIHWTHHSTGSPLPLTDLAYGQGTYVAVGEGNALYTSTDLETWTPRASSFLELQKWPITSVAFFQGRFYVGNLAGAIARSADTTGVTWEAPFIPGNVLGSLAGPILRVLNDRLYLSGKGYNAVQSDLRYSTNGTTFTPCTIVADGLYFAITHLAYGNGVYAVTSGPVTATSSDGLTFTKANSPATLSTLAFDGTHFLSRGAASTNTPFFYSTDAVHWSTGPVGSLHGAADIATSGGIRVAVGTEGRRSTDGLSWSEIATSPIGPSWVGPRAEPLNVTYGNGRFILEGTTENVITQDGIEWESAPAQPGIAYGNGIFVSSAAQVSSDGQHWAAIAPGLQPTETIRAIRFDGSQFLLLTTAGRALVSSDGVHWTHANPESPVPYSLHLHGHQGEWIALGSAGAYTRSLDGGVTWSTAYLSNATLTGVAYGNNQWVVVSASGKIYAAPSLAGSFSTIGPNSTPSPNYQSITFIDGQFLAFDSETQGYDASPGIGSEWTRQAYAFPSILGPAAIGPRLALLPGTDHLVHAWEQNHIGHPVVSTQPAASSSWIQDETLQLSAAAFGNATLRYRWFRNGFPLSDGGRVSGATTLNLQITDLRTTDAGTYHFVAINDLGGALSSDADVQIQAKSRILSAPVSQLLTPGDTAHFSVEASADTTAIQWYFNGNPLPGATSANLDISGVSIADVGIYEARLTNPYGDTFSPPASLSFQGIETALGRDPDFEAAQPDFQFANSRADGFLSGRFVVYTAVEQPDGKILVGGQFRYTTSAGTRAGIVRLHPDGSLDESFAIPHLQEYVSGYLYDTAIVDIALASDGTVYALPGAPFTYIDNNHAGRSFRLLKISSAGVVDTTYDPPANTYSYTTFSAIEIDSTDRLYLAGDSVSGAGSSKKNVVRITTAGSIDASFDGRFSQLALASPPPAGFRLLPNGELLMFAKNSNSQWLSQRLTSSGTLSPGFTQANFGANQMGSLVPLENGDFIVAGRFTSVAGASRIGIARFTSTGVLDASFAPGNPYHELYNQLVNGAGELPGGTVIAGGSFALADTTGPVKNLAQFATDGSATAIDSITSLTVDAPSNWFIRSIEPAGDHQSLFVGLAVTSVDTQARARLVKLGPGAPSAQTPSLSILHTSGGGYAEPGDRVTFTASAVGGALTFQWYHQGTAIPGATDPQLILDPVTPDDHGNYTMVAVDDSGRVTSAAISLQVLGASSGYDGWAAAYDLPSGLDGFDDDASGDGVANGFKFLFDLDPTLSSALQIEVPHPSGESELATAALISLNDAAGQSSPDTEAGKSYRIVSFRVPIDMKGLEIGVAASTTLVMSDGSGTAHPLGQPEIDGDFQIQSFYLVPAVEDAPRLFWQLTLTQP</sequence>
<keyword evidence="2" id="KW-1015">Disulfide bond</keyword>
<dbReference type="Proteomes" id="UP000557717">
    <property type="component" value="Unassembled WGS sequence"/>
</dbReference>
<proteinExistence type="predicted"/>
<dbReference type="Pfam" id="PF17164">
    <property type="entry name" value="DUF5122"/>
    <property type="match status" value="3"/>
</dbReference>
<dbReference type="InterPro" id="IPR013098">
    <property type="entry name" value="Ig_I-set"/>
</dbReference>
<dbReference type="PROSITE" id="PS50835">
    <property type="entry name" value="IG_LIKE"/>
    <property type="match status" value="2"/>
</dbReference>
<evidence type="ECO:0000313" key="5">
    <source>
        <dbReference type="Proteomes" id="UP000557717"/>
    </source>
</evidence>
<keyword evidence="5" id="KW-1185">Reference proteome</keyword>
<dbReference type="SUPFAM" id="SSF110296">
    <property type="entry name" value="Oligoxyloglucan reducing end-specific cellobiohydrolase"/>
    <property type="match status" value="2"/>
</dbReference>
<comment type="caution">
    <text evidence="4">The sequence shown here is derived from an EMBL/GenBank/DDBJ whole genome shotgun (WGS) entry which is preliminary data.</text>
</comment>
<dbReference type="Gene3D" id="2.60.40.10">
    <property type="entry name" value="Immunoglobulins"/>
    <property type="match status" value="3"/>
</dbReference>
<feature type="domain" description="Ig-like" evidence="3">
    <location>
        <begin position="1296"/>
        <end position="1375"/>
    </location>
</feature>
<dbReference type="Gene3D" id="2.80.10.50">
    <property type="match status" value="2"/>
</dbReference>
<gene>
    <name evidence="4" type="ORF">HNR46_001097</name>
</gene>
<dbReference type="RefSeq" id="WP_184016524.1">
    <property type="nucleotide sequence ID" value="NZ_JACHFD010000004.1"/>
</dbReference>
<dbReference type="EMBL" id="JACHFD010000004">
    <property type="protein sequence ID" value="MBB5350863.1"/>
    <property type="molecule type" value="Genomic_DNA"/>
</dbReference>
<evidence type="ECO:0000256" key="2">
    <source>
        <dbReference type="ARBA" id="ARBA00023157"/>
    </source>
</evidence>
<reference evidence="4 5" key="1">
    <citation type="submission" date="2020-08" db="EMBL/GenBank/DDBJ databases">
        <title>Genomic Encyclopedia of Type Strains, Phase IV (KMG-IV): sequencing the most valuable type-strain genomes for metagenomic binning, comparative biology and taxonomic classification.</title>
        <authorList>
            <person name="Goeker M."/>
        </authorList>
    </citation>
    <scope>NUCLEOTIDE SEQUENCE [LARGE SCALE GENOMIC DNA]</scope>
    <source>
        <strain evidence="4 5">YC6886</strain>
    </source>
</reference>
<dbReference type="PANTHER" id="PTHR44170:SF6">
    <property type="entry name" value="CONTACTIN"/>
    <property type="match status" value="1"/>
</dbReference>
<evidence type="ECO:0000259" key="3">
    <source>
        <dbReference type="PROSITE" id="PS50835"/>
    </source>
</evidence>